<dbReference type="EMBL" id="UASS01000037">
    <property type="protein sequence ID" value="SPX62140.1"/>
    <property type="molecule type" value="Genomic_DNA"/>
</dbReference>
<dbReference type="RefSeq" id="WP_058444019.1">
    <property type="nucleotide sequence ID" value="NZ_CAAAHT010000014.1"/>
</dbReference>
<evidence type="ECO:0000313" key="4">
    <source>
        <dbReference type="Proteomes" id="UP000251942"/>
    </source>
</evidence>
<reference evidence="1 3" key="1">
    <citation type="submission" date="2015-11" db="EMBL/GenBank/DDBJ databases">
        <title>Genomic analysis of 38 Legionella species identifies large and diverse effector repertoires.</title>
        <authorList>
            <person name="Burstein D."/>
            <person name="Amaro F."/>
            <person name="Zusman T."/>
            <person name="Lifshitz Z."/>
            <person name="Cohen O."/>
            <person name="Gilbert J.A."/>
            <person name="Pupko T."/>
            <person name="Shuman H.A."/>
            <person name="Segal G."/>
        </authorList>
    </citation>
    <scope>NUCLEOTIDE SEQUENCE [LARGE SCALE GENOMIC DNA]</scope>
    <source>
        <strain evidence="1 3">WO-44C</strain>
    </source>
</reference>
<keyword evidence="3" id="KW-1185">Reference proteome</keyword>
<dbReference type="STRING" id="453.Lfee_0745"/>
<proteinExistence type="predicted"/>
<gene>
    <name evidence="1" type="ORF">Lfee_0745</name>
    <name evidence="2" type="ORF">NCTC12022_02897</name>
</gene>
<dbReference type="PATRIC" id="fig|453.4.peg.809"/>
<evidence type="ECO:0000313" key="1">
    <source>
        <dbReference type="EMBL" id="KTD02590.1"/>
    </source>
</evidence>
<dbReference type="Proteomes" id="UP000251942">
    <property type="component" value="Unassembled WGS sequence"/>
</dbReference>
<evidence type="ECO:0000313" key="3">
    <source>
        <dbReference type="Proteomes" id="UP000054698"/>
    </source>
</evidence>
<protein>
    <submittedName>
        <fullName evidence="2">Protein of uncharacterized function (DUF2803)</fullName>
    </submittedName>
</protein>
<name>A0A0W0U3B5_9GAMM</name>
<evidence type="ECO:0000313" key="2">
    <source>
        <dbReference type="EMBL" id="SPX62140.1"/>
    </source>
</evidence>
<dbReference type="InterPro" id="IPR021241">
    <property type="entry name" value="CsiV"/>
</dbReference>
<dbReference type="OrthoDB" id="5566524at2"/>
<accession>A0A0W0U3B5</accession>
<dbReference type="Pfam" id="PF10972">
    <property type="entry name" value="CsiV"/>
    <property type="match status" value="1"/>
</dbReference>
<reference evidence="2 4" key="2">
    <citation type="submission" date="2018-06" db="EMBL/GenBank/DDBJ databases">
        <authorList>
            <consortium name="Pathogen Informatics"/>
            <person name="Doyle S."/>
        </authorList>
    </citation>
    <scope>NUCLEOTIDE SEQUENCE [LARGE SCALE GENOMIC DNA]</scope>
    <source>
        <strain evidence="2 4">NCTC12022</strain>
    </source>
</reference>
<sequence length="185" mass="21107">MLRLFILIITILFTCVGQAKNNASFYQVDLIVFTHQSAYSLPADLSLASNMTANSSHAIPLSTEAKNSLTPYHLLPASSSQLRQEYWALHRKPQYRVLLHYTWLQPLNNQRPIMLPKTTKDGWQIEGTLRIRRSNYYLLDTELLFSAPSSQAAFVFSQKQRLKGGAIYYLDHPQAGMLIKVHQLA</sequence>
<dbReference type="EMBL" id="LNYB01000023">
    <property type="protein sequence ID" value="KTD02590.1"/>
    <property type="molecule type" value="Genomic_DNA"/>
</dbReference>
<organism evidence="1 3">
    <name type="scientific">Legionella feeleii</name>
    <dbReference type="NCBI Taxonomy" id="453"/>
    <lineage>
        <taxon>Bacteria</taxon>
        <taxon>Pseudomonadati</taxon>
        <taxon>Pseudomonadota</taxon>
        <taxon>Gammaproteobacteria</taxon>
        <taxon>Legionellales</taxon>
        <taxon>Legionellaceae</taxon>
        <taxon>Legionella</taxon>
    </lineage>
</organism>
<dbReference type="Proteomes" id="UP000054698">
    <property type="component" value="Unassembled WGS sequence"/>
</dbReference>
<dbReference type="AlphaFoldDB" id="A0A0W0U3B5"/>